<name>A0ABQ2GBM9_9DEIO</name>
<feature type="compositionally biased region" description="Basic and acidic residues" evidence="1">
    <location>
        <begin position="7"/>
        <end position="38"/>
    </location>
</feature>
<dbReference type="Proteomes" id="UP000639973">
    <property type="component" value="Unassembled WGS sequence"/>
</dbReference>
<proteinExistence type="predicted"/>
<dbReference type="EMBL" id="BMOL01000010">
    <property type="protein sequence ID" value="GGL85022.1"/>
    <property type="molecule type" value="Genomic_DNA"/>
</dbReference>
<comment type="caution">
    <text evidence="2">The sequence shown here is derived from an EMBL/GenBank/DDBJ whole genome shotgun (WGS) entry which is preliminary data.</text>
</comment>
<evidence type="ECO:0000313" key="2">
    <source>
        <dbReference type="EMBL" id="GGL85022.1"/>
    </source>
</evidence>
<evidence type="ECO:0000313" key="3">
    <source>
        <dbReference type="Proteomes" id="UP000639973"/>
    </source>
</evidence>
<keyword evidence="3" id="KW-1185">Reference proteome</keyword>
<evidence type="ECO:0000256" key="1">
    <source>
        <dbReference type="SAM" id="MobiDB-lite"/>
    </source>
</evidence>
<sequence length="64" mass="7112">MGRSAQARRERDAEAEGDLGKEGERFHVPSVERRDDPGLTRAVHLPLMPDPLPLRVLKLDTVPG</sequence>
<organism evidence="2 3">
    <name type="scientific">Deinococcus aerolatus</name>
    <dbReference type="NCBI Taxonomy" id="522487"/>
    <lineage>
        <taxon>Bacteria</taxon>
        <taxon>Thermotogati</taxon>
        <taxon>Deinococcota</taxon>
        <taxon>Deinococci</taxon>
        <taxon>Deinococcales</taxon>
        <taxon>Deinococcaceae</taxon>
        <taxon>Deinococcus</taxon>
    </lineage>
</organism>
<protein>
    <submittedName>
        <fullName evidence="2">Uncharacterized protein</fullName>
    </submittedName>
</protein>
<accession>A0ABQ2GBM9</accession>
<gene>
    <name evidence="2" type="ORF">GCM10010840_23650</name>
</gene>
<reference evidence="3" key="1">
    <citation type="journal article" date="2019" name="Int. J. Syst. Evol. Microbiol.">
        <title>The Global Catalogue of Microorganisms (GCM) 10K type strain sequencing project: providing services to taxonomists for standard genome sequencing and annotation.</title>
        <authorList>
            <consortium name="The Broad Institute Genomics Platform"/>
            <consortium name="The Broad Institute Genome Sequencing Center for Infectious Disease"/>
            <person name="Wu L."/>
            <person name="Ma J."/>
        </authorList>
    </citation>
    <scope>NUCLEOTIDE SEQUENCE [LARGE SCALE GENOMIC DNA]</scope>
    <source>
        <strain evidence="3">JCM 15442</strain>
    </source>
</reference>
<feature type="region of interest" description="Disordered" evidence="1">
    <location>
        <begin position="1"/>
        <end position="45"/>
    </location>
</feature>